<organism evidence="1 2">
    <name type="scientific">Flavobacterium rhizosphaerae</name>
    <dbReference type="NCBI Taxonomy" id="3163298"/>
    <lineage>
        <taxon>Bacteria</taxon>
        <taxon>Pseudomonadati</taxon>
        <taxon>Bacteroidota</taxon>
        <taxon>Flavobacteriia</taxon>
        <taxon>Flavobacteriales</taxon>
        <taxon>Flavobacteriaceae</taxon>
        <taxon>Flavobacterium</taxon>
    </lineage>
</organism>
<evidence type="ECO:0000313" key="1">
    <source>
        <dbReference type="EMBL" id="MFL9844300.1"/>
    </source>
</evidence>
<dbReference type="PROSITE" id="PS51257">
    <property type="entry name" value="PROKAR_LIPOPROTEIN"/>
    <property type="match status" value="1"/>
</dbReference>
<protein>
    <recommendedName>
        <fullName evidence="3">Lipocalin-like domain-containing protein</fullName>
    </recommendedName>
</protein>
<accession>A0ABW8YWF4</accession>
<evidence type="ECO:0008006" key="3">
    <source>
        <dbReference type="Google" id="ProtNLM"/>
    </source>
</evidence>
<name>A0ABW8YWF4_9FLAO</name>
<evidence type="ECO:0000313" key="2">
    <source>
        <dbReference type="Proteomes" id="UP001629156"/>
    </source>
</evidence>
<keyword evidence="2" id="KW-1185">Reference proteome</keyword>
<dbReference type="EMBL" id="JBELPZ010000006">
    <property type="protein sequence ID" value="MFL9844300.1"/>
    <property type="molecule type" value="Genomic_DNA"/>
</dbReference>
<dbReference type="Proteomes" id="UP001629156">
    <property type="component" value="Unassembled WGS sequence"/>
</dbReference>
<proteinExistence type="predicted"/>
<reference evidence="1 2" key="1">
    <citation type="submission" date="2024-06" db="EMBL/GenBank/DDBJ databases">
        <authorList>
            <person name="Kaempfer P."/>
            <person name="Viver T."/>
        </authorList>
    </citation>
    <scope>NUCLEOTIDE SEQUENCE [LARGE SCALE GENOMIC DNA]</scope>
    <source>
        <strain evidence="1 2">ST-119</strain>
    </source>
</reference>
<comment type="caution">
    <text evidence="1">The sequence shown here is derived from an EMBL/GenBank/DDBJ whole genome shotgun (WGS) entry which is preliminary data.</text>
</comment>
<dbReference type="RefSeq" id="WP_408084552.1">
    <property type="nucleotide sequence ID" value="NZ_JBELPZ010000006.1"/>
</dbReference>
<gene>
    <name evidence="1" type="ORF">ABS766_07710</name>
</gene>
<sequence>MRIVFLCILFSGLFFSGCSEDDGQEKTIDGMWVLKHSADKEGAEMDFDEDDVVWIFNTAQNSITVQNSVSTPSAINIYAGVPSGTYIYRIAEQENDKVLFIDNMKQGIFAFDKNNLVIRTNTSNDIVKVFER</sequence>